<keyword evidence="3" id="KW-1185">Reference proteome</keyword>
<protein>
    <submittedName>
        <fullName evidence="2">Uncharacterized protein</fullName>
    </submittedName>
</protein>
<evidence type="ECO:0000313" key="3">
    <source>
        <dbReference type="Proteomes" id="UP001066276"/>
    </source>
</evidence>
<feature type="region of interest" description="Disordered" evidence="1">
    <location>
        <begin position="1"/>
        <end position="29"/>
    </location>
</feature>
<name>A0AAV7KXU9_PLEWA</name>
<dbReference type="AlphaFoldDB" id="A0AAV7KXU9"/>
<gene>
    <name evidence="2" type="ORF">NDU88_003334</name>
</gene>
<comment type="caution">
    <text evidence="2">The sequence shown here is derived from an EMBL/GenBank/DDBJ whole genome shotgun (WGS) entry which is preliminary data.</text>
</comment>
<dbReference type="Proteomes" id="UP001066276">
    <property type="component" value="Chromosome 12"/>
</dbReference>
<sequence length="179" mass="19595">MSETARGGEDRVDTGGPNQQSTAKQHSPSVVAQMVSLSHAASLVQERAPCCPQSPLVLGVEPRSSSWLRHQLQHLPSGDSGNREASSEVGGPVTTTPLRVRAPCYLAAPLRLRFRLAVKWSEHRHRLWQQLQASSVSAAARQIRGTAYQDDATSLSRVSNHGRSITGNSRQIRDLRFIK</sequence>
<feature type="compositionally biased region" description="Basic and acidic residues" evidence="1">
    <location>
        <begin position="1"/>
        <end position="13"/>
    </location>
</feature>
<evidence type="ECO:0000313" key="2">
    <source>
        <dbReference type="EMBL" id="KAJ1083174.1"/>
    </source>
</evidence>
<organism evidence="2 3">
    <name type="scientific">Pleurodeles waltl</name>
    <name type="common">Iberian ribbed newt</name>
    <dbReference type="NCBI Taxonomy" id="8319"/>
    <lineage>
        <taxon>Eukaryota</taxon>
        <taxon>Metazoa</taxon>
        <taxon>Chordata</taxon>
        <taxon>Craniata</taxon>
        <taxon>Vertebrata</taxon>
        <taxon>Euteleostomi</taxon>
        <taxon>Amphibia</taxon>
        <taxon>Batrachia</taxon>
        <taxon>Caudata</taxon>
        <taxon>Salamandroidea</taxon>
        <taxon>Salamandridae</taxon>
        <taxon>Pleurodelinae</taxon>
        <taxon>Pleurodeles</taxon>
    </lineage>
</organism>
<accession>A0AAV7KXU9</accession>
<feature type="region of interest" description="Disordered" evidence="1">
    <location>
        <begin position="73"/>
        <end position="94"/>
    </location>
</feature>
<reference evidence="2" key="1">
    <citation type="journal article" date="2022" name="bioRxiv">
        <title>Sequencing and chromosome-scale assembly of the giantPleurodeles waltlgenome.</title>
        <authorList>
            <person name="Brown T."/>
            <person name="Elewa A."/>
            <person name="Iarovenko S."/>
            <person name="Subramanian E."/>
            <person name="Araus A.J."/>
            <person name="Petzold A."/>
            <person name="Susuki M."/>
            <person name="Suzuki K.-i.T."/>
            <person name="Hayashi T."/>
            <person name="Toyoda A."/>
            <person name="Oliveira C."/>
            <person name="Osipova E."/>
            <person name="Leigh N.D."/>
            <person name="Simon A."/>
            <person name="Yun M.H."/>
        </authorList>
    </citation>
    <scope>NUCLEOTIDE SEQUENCE</scope>
    <source>
        <strain evidence="2">20211129_DDA</strain>
        <tissue evidence="2">Liver</tissue>
    </source>
</reference>
<feature type="compositionally biased region" description="Polar residues" evidence="1">
    <location>
        <begin position="16"/>
        <end position="29"/>
    </location>
</feature>
<dbReference type="EMBL" id="JANPWB010000016">
    <property type="protein sequence ID" value="KAJ1083174.1"/>
    <property type="molecule type" value="Genomic_DNA"/>
</dbReference>
<proteinExistence type="predicted"/>
<evidence type="ECO:0000256" key="1">
    <source>
        <dbReference type="SAM" id="MobiDB-lite"/>
    </source>
</evidence>